<evidence type="ECO:0000313" key="1">
    <source>
        <dbReference type="EMBL" id="GIM10535.1"/>
    </source>
</evidence>
<dbReference type="Proteomes" id="UP000722791">
    <property type="component" value="Unassembled WGS sequence"/>
</dbReference>
<name>A0A8J4GMV3_9CHLO</name>
<proteinExistence type="predicted"/>
<accession>A0A8J4GMV3</accession>
<feature type="non-terminal residue" evidence="1">
    <location>
        <position position="131"/>
    </location>
</feature>
<protein>
    <submittedName>
        <fullName evidence="1">Uncharacterized protein</fullName>
    </submittedName>
</protein>
<dbReference type="AlphaFoldDB" id="A0A8J4GMV3"/>
<organism evidence="1 2">
    <name type="scientific">Volvox reticuliferus</name>
    <dbReference type="NCBI Taxonomy" id="1737510"/>
    <lineage>
        <taxon>Eukaryota</taxon>
        <taxon>Viridiplantae</taxon>
        <taxon>Chlorophyta</taxon>
        <taxon>core chlorophytes</taxon>
        <taxon>Chlorophyceae</taxon>
        <taxon>CS clade</taxon>
        <taxon>Chlamydomonadales</taxon>
        <taxon>Volvocaceae</taxon>
        <taxon>Volvox</taxon>
    </lineage>
</organism>
<dbReference type="EMBL" id="BNCQ01000035">
    <property type="protein sequence ID" value="GIM10535.1"/>
    <property type="molecule type" value="Genomic_DNA"/>
</dbReference>
<comment type="caution">
    <text evidence="1">The sequence shown here is derived from an EMBL/GenBank/DDBJ whole genome shotgun (WGS) entry which is preliminary data.</text>
</comment>
<gene>
    <name evidence="1" type="ORF">Vretimale_14197</name>
</gene>
<reference evidence="1" key="1">
    <citation type="journal article" date="2021" name="Proc. Natl. Acad. Sci. U.S.A.">
        <title>Three genomes in the algal genus Volvox reveal the fate of a haploid sex-determining region after a transition to homothallism.</title>
        <authorList>
            <person name="Yamamoto K."/>
            <person name="Hamaji T."/>
            <person name="Kawai-Toyooka H."/>
            <person name="Matsuzaki R."/>
            <person name="Takahashi F."/>
            <person name="Nishimura Y."/>
            <person name="Kawachi M."/>
            <person name="Noguchi H."/>
            <person name="Minakuchi Y."/>
            <person name="Umen J.G."/>
            <person name="Toyoda A."/>
            <person name="Nozaki H."/>
        </authorList>
    </citation>
    <scope>NUCLEOTIDE SEQUENCE</scope>
    <source>
        <strain evidence="1">NIES-3785</strain>
    </source>
</reference>
<sequence length="131" mass="14272">ADSNESWIAATVAEPRQAIWWSAGTRISLSVAQFAPSCDMKACTGVGYDLSSFASVGFINPGCSQSQCKTTWIETGMAGCFQCPDGYMDCMGTCARGKKWYDCINPFNWDRVGYVNVGYDYTLPANDEGLL</sequence>
<evidence type="ECO:0000313" key="2">
    <source>
        <dbReference type="Proteomes" id="UP000722791"/>
    </source>
</evidence>